<reference evidence="1 3" key="1">
    <citation type="journal article" date="2016" name="DNA Res.">
        <title>The complete genome sequencing of Prevotella intermedia strain OMA14 and a subsequent fine-scale, intra-species genomic comparison reveal an unusual amplification of conjugative and mobile transposons and identify a novel Prevotella-lineage-specific repeat.</title>
        <authorList>
            <person name="Naito M."/>
            <person name="Ogura Y."/>
            <person name="Itoh T."/>
            <person name="Shoji M."/>
            <person name="Okamoto M."/>
            <person name="Hayashi T."/>
            <person name="Nakayama K."/>
        </authorList>
    </citation>
    <scope>NUCLEOTIDE SEQUENCE [LARGE SCALE GENOMIC DNA]</scope>
    <source>
        <strain evidence="1 3">OMA14</strain>
    </source>
</reference>
<dbReference type="EMBL" id="AP014598">
    <property type="protein sequence ID" value="BAU18762.1"/>
    <property type="molecule type" value="Genomic_DNA"/>
</dbReference>
<dbReference type="Proteomes" id="UP000217431">
    <property type="component" value="Chromosome II"/>
</dbReference>
<proteinExistence type="predicted"/>
<organism evidence="1 3">
    <name type="scientific">Prevotella intermedia</name>
    <dbReference type="NCBI Taxonomy" id="28131"/>
    <lineage>
        <taxon>Bacteria</taxon>
        <taxon>Pseudomonadati</taxon>
        <taxon>Bacteroidota</taxon>
        <taxon>Bacteroidia</taxon>
        <taxon>Bacteroidales</taxon>
        <taxon>Prevotellaceae</taxon>
        <taxon>Prevotella</taxon>
    </lineage>
</organism>
<dbReference type="EMBL" id="AP014598">
    <property type="protein sequence ID" value="BAU19000.1"/>
    <property type="molecule type" value="Genomic_DNA"/>
</dbReference>
<evidence type="ECO:0000313" key="3">
    <source>
        <dbReference type="Proteomes" id="UP000217431"/>
    </source>
</evidence>
<name>A0A0T7ANZ0_PREIN</name>
<gene>
    <name evidence="1" type="ORF">PIOMA14_II_0257</name>
    <name evidence="2" type="ORF">PIOMA14_II_0495</name>
</gene>
<protein>
    <submittedName>
        <fullName evidence="1">Uncharacterized protein</fullName>
    </submittedName>
</protein>
<evidence type="ECO:0000313" key="1">
    <source>
        <dbReference type="EMBL" id="BAU18762.1"/>
    </source>
</evidence>
<dbReference type="AlphaFoldDB" id="A0A0T7ANZ0"/>
<sequence>MTEKSILKVFPPPKNLNIPLKTLNKKFGKEKIKTYLCSRYKK</sequence>
<evidence type="ECO:0000313" key="2">
    <source>
        <dbReference type="EMBL" id="BAU19000.1"/>
    </source>
</evidence>
<accession>A0A0T7ANZ0</accession>